<keyword evidence="3" id="KW-1185">Reference proteome</keyword>
<dbReference type="Proteomes" id="UP001186944">
    <property type="component" value="Unassembled WGS sequence"/>
</dbReference>
<dbReference type="EMBL" id="VSWD01000008">
    <property type="protein sequence ID" value="KAK3096073.1"/>
    <property type="molecule type" value="Genomic_DNA"/>
</dbReference>
<evidence type="ECO:0000313" key="3">
    <source>
        <dbReference type="Proteomes" id="UP001186944"/>
    </source>
</evidence>
<keyword evidence="1" id="KW-0812">Transmembrane</keyword>
<comment type="caution">
    <text evidence="2">The sequence shown here is derived from an EMBL/GenBank/DDBJ whole genome shotgun (WGS) entry which is preliminary data.</text>
</comment>
<reference evidence="2" key="1">
    <citation type="submission" date="2019-08" db="EMBL/GenBank/DDBJ databases">
        <title>The improved chromosome-level genome for the pearl oyster Pinctada fucata martensii using PacBio sequencing and Hi-C.</title>
        <authorList>
            <person name="Zheng Z."/>
        </authorList>
    </citation>
    <scope>NUCLEOTIDE SEQUENCE</scope>
    <source>
        <strain evidence="2">ZZ-2019</strain>
        <tissue evidence="2">Adductor muscle</tissue>
    </source>
</reference>
<name>A0AA88Y211_PINIB</name>
<proteinExistence type="predicted"/>
<evidence type="ECO:0000256" key="1">
    <source>
        <dbReference type="SAM" id="Phobius"/>
    </source>
</evidence>
<protein>
    <submittedName>
        <fullName evidence="2">Uncharacterized protein</fullName>
    </submittedName>
</protein>
<gene>
    <name evidence="2" type="ORF">FSP39_022753</name>
</gene>
<sequence length="529" mass="59194">MVATPLPDSGDLQNPSLLFGGKTYEAMETPVSHKLSVGAGNSYQWKDAATYGDNTRGKSVQFDVTKQESEIRSNTVMTTRTVPILHRSKSVPADTKPAMCTDVLLQKPPQTNNVKKKKEFIDNRNVKKSDSSHIPLLSLECKEENEYDQIDRKARVCTNKSVVTQDSCTVTVPEDSDDIDDLKKSRKARKDKCQCICTFVIVPVVLSILVLLSAVMGWVIYFGNQSGGETTAAPMTTLSTTARTCGVYETTVDNDAVATDEIRKDIEYTVPFKIINASRHDIFSKDGRHFTVREPGFYDVHVTLHLDAYSWIEPKDFERRFVARLCAVVGASRPQCVTNTLVAKDRDSVHVDRKLHFKSVKDKLKFTLTLDDAKMLKRSKKDNVIQNSNHSDELSHTDAESNVEFALPWIEQENPSTDSIINIKQIDNKNIQVQRSDWYVIACSIVIDSLSVKQTNSVYPSAATVCITIDHPSHQPVCKKVSMATRSVIPVQVSSRIFLRSDDIISIVVHTSSNNSIQKGRLQIHRDPC</sequence>
<feature type="transmembrane region" description="Helical" evidence="1">
    <location>
        <begin position="193"/>
        <end position="221"/>
    </location>
</feature>
<organism evidence="2 3">
    <name type="scientific">Pinctada imbricata</name>
    <name type="common">Atlantic pearl-oyster</name>
    <name type="synonym">Pinctada martensii</name>
    <dbReference type="NCBI Taxonomy" id="66713"/>
    <lineage>
        <taxon>Eukaryota</taxon>
        <taxon>Metazoa</taxon>
        <taxon>Spiralia</taxon>
        <taxon>Lophotrochozoa</taxon>
        <taxon>Mollusca</taxon>
        <taxon>Bivalvia</taxon>
        <taxon>Autobranchia</taxon>
        <taxon>Pteriomorphia</taxon>
        <taxon>Pterioida</taxon>
        <taxon>Pterioidea</taxon>
        <taxon>Pteriidae</taxon>
        <taxon>Pinctada</taxon>
    </lineage>
</organism>
<evidence type="ECO:0000313" key="2">
    <source>
        <dbReference type="EMBL" id="KAK3096073.1"/>
    </source>
</evidence>
<keyword evidence="1" id="KW-0472">Membrane</keyword>
<accession>A0AA88Y211</accession>
<keyword evidence="1" id="KW-1133">Transmembrane helix</keyword>
<dbReference type="AlphaFoldDB" id="A0AA88Y211"/>